<dbReference type="InterPro" id="IPR002882">
    <property type="entry name" value="CofD"/>
</dbReference>
<keyword evidence="3" id="KW-0812">Transmembrane</keyword>
<name>A0A8A7KCD4_9FIRM</name>
<evidence type="ECO:0000256" key="3">
    <source>
        <dbReference type="SAM" id="Phobius"/>
    </source>
</evidence>
<feature type="transmembrane region" description="Helical" evidence="3">
    <location>
        <begin position="58"/>
        <end position="79"/>
    </location>
</feature>
<dbReference type="GO" id="GO:0043743">
    <property type="term" value="F:LPPG:FO 2-phospho-L-lactate transferase activity"/>
    <property type="evidence" value="ECO:0007669"/>
    <property type="project" value="InterPro"/>
</dbReference>
<dbReference type="InterPro" id="IPR010119">
    <property type="entry name" value="Gluconeogen_factor"/>
</dbReference>
<dbReference type="AlphaFoldDB" id="A0A8A7KCD4"/>
<comment type="function">
    <text evidence="2">Required for morphogenesis under gluconeogenic growth conditions.</text>
</comment>
<dbReference type="GO" id="GO:0005737">
    <property type="term" value="C:cytoplasm"/>
    <property type="evidence" value="ECO:0007669"/>
    <property type="project" value="UniProtKB-SubCell"/>
</dbReference>
<evidence type="ECO:0000256" key="1">
    <source>
        <dbReference type="ARBA" id="ARBA00022490"/>
    </source>
</evidence>
<dbReference type="Proteomes" id="UP000665020">
    <property type="component" value="Chromosome"/>
</dbReference>
<dbReference type="HAMAP" id="MF_00973">
    <property type="entry name" value="Gluconeogen_factor"/>
    <property type="match status" value="1"/>
</dbReference>
<protein>
    <recommendedName>
        <fullName evidence="2">Putative gluconeogenesis factor</fullName>
    </recommendedName>
</protein>
<dbReference type="Pfam" id="PF01933">
    <property type="entry name" value="CofD"/>
    <property type="match status" value="1"/>
</dbReference>
<sequence length="419" mass="45721">MKYKWLHPGFGLKRWLILFIIGLLSISIGISVITGFRVFGFIDEIISDLALTGVRTTLASIITGLLFIAAGFLAVVLTIRGIFKIVFKKNYQNVKELYQDRILQQGPEIVALGGGTGLSNLLRGLKIYTSNITAIVTVADDGGSSGKLRDELGMLPPGDIRNCLVALADAEPLMQSLFQYRFSAKGHLAGHNFGNLFIASLTEVLGDFEEAVRESSRVLAVKGKVLPATNEDVHLGAVYTDKTIKMGESVIPEEGKRIERVFLKPASCRATSEVLEAIAGAEIIVIGPGSLYTSVIPNLMVKGIAEAIRESSAAKIYICNVMTQPGETTAYSVSDHIEAIIRNAGEGIFDYVIINKEEGSEDLARRYEEEGAFPVLVDQKKLKKYNLEIIAANLLSEEGYIRHDPEELARVIFSIAKGR</sequence>
<keyword evidence="3" id="KW-1133">Transmembrane helix</keyword>
<dbReference type="PANTHER" id="PTHR30135:SF3">
    <property type="entry name" value="GLUCONEOGENESIS FACTOR-RELATED"/>
    <property type="match status" value="1"/>
</dbReference>
<comment type="subcellular location">
    <subcellularLocation>
        <location evidence="2">Cytoplasm</location>
    </subcellularLocation>
</comment>
<comment type="similarity">
    <text evidence="2">Belongs to the gluconeogenesis factor family.</text>
</comment>
<evidence type="ECO:0000313" key="5">
    <source>
        <dbReference type="Proteomes" id="UP000665020"/>
    </source>
</evidence>
<dbReference type="EMBL" id="CP046640">
    <property type="protein sequence ID" value="QTL97049.1"/>
    <property type="molecule type" value="Genomic_DNA"/>
</dbReference>
<dbReference type="KEGG" id="ifn:GM661_03175"/>
<keyword evidence="3" id="KW-0472">Membrane</keyword>
<dbReference type="Gene3D" id="3.40.50.10680">
    <property type="entry name" value="CofD-like domains"/>
    <property type="match status" value="1"/>
</dbReference>
<dbReference type="RefSeq" id="WP_230868710.1">
    <property type="nucleotide sequence ID" value="NZ_CP046640.1"/>
</dbReference>
<proteinExistence type="inferred from homology"/>
<keyword evidence="5" id="KW-1185">Reference proteome</keyword>
<keyword evidence="1 2" id="KW-0963">Cytoplasm</keyword>
<dbReference type="SUPFAM" id="SSF142338">
    <property type="entry name" value="CofD-like"/>
    <property type="match status" value="1"/>
</dbReference>
<evidence type="ECO:0000313" key="4">
    <source>
        <dbReference type="EMBL" id="QTL97049.1"/>
    </source>
</evidence>
<gene>
    <name evidence="4" type="primary">yvcK</name>
    <name evidence="4" type="ORF">GM661_03175</name>
</gene>
<dbReference type="NCBIfam" id="TIGR01826">
    <property type="entry name" value="CofD_related"/>
    <property type="match status" value="1"/>
</dbReference>
<dbReference type="GO" id="GO:0008360">
    <property type="term" value="P:regulation of cell shape"/>
    <property type="evidence" value="ECO:0007669"/>
    <property type="project" value="UniProtKB-UniRule"/>
</dbReference>
<evidence type="ECO:0000256" key="2">
    <source>
        <dbReference type="HAMAP-Rule" id="MF_00973"/>
    </source>
</evidence>
<dbReference type="PANTHER" id="PTHR30135">
    <property type="entry name" value="UNCHARACTERIZED PROTEIN YVCK-RELATED"/>
    <property type="match status" value="1"/>
</dbReference>
<organism evidence="4 5">
    <name type="scientific">Iocasia fonsfrigidae</name>
    <dbReference type="NCBI Taxonomy" id="2682810"/>
    <lineage>
        <taxon>Bacteria</taxon>
        <taxon>Bacillati</taxon>
        <taxon>Bacillota</taxon>
        <taxon>Clostridia</taxon>
        <taxon>Halanaerobiales</taxon>
        <taxon>Halanaerobiaceae</taxon>
        <taxon>Iocasia</taxon>
    </lineage>
</organism>
<dbReference type="InterPro" id="IPR038136">
    <property type="entry name" value="CofD-like_dom_sf"/>
</dbReference>
<feature type="transmembrane region" description="Helical" evidence="3">
    <location>
        <begin position="15"/>
        <end position="38"/>
    </location>
</feature>
<accession>A0A8A7KCD4</accession>
<dbReference type="CDD" id="cd07187">
    <property type="entry name" value="YvcK_like"/>
    <property type="match status" value="1"/>
</dbReference>
<reference evidence="4" key="1">
    <citation type="submission" date="2019-12" db="EMBL/GenBank/DDBJ databases">
        <authorList>
            <person name="zhang j."/>
            <person name="sun C.M."/>
        </authorList>
    </citation>
    <scope>NUCLEOTIDE SEQUENCE</scope>
    <source>
        <strain evidence="4">NS-1</strain>
    </source>
</reference>